<dbReference type="Proteomes" id="UP001205105">
    <property type="component" value="Unassembled WGS sequence"/>
</dbReference>
<proteinExistence type="predicted"/>
<keyword evidence="3" id="KW-1185">Reference proteome</keyword>
<evidence type="ECO:0000313" key="2">
    <source>
        <dbReference type="EMBL" id="KAI7837577.1"/>
    </source>
</evidence>
<protein>
    <submittedName>
        <fullName evidence="2">Uncharacterized protein</fullName>
    </submittedName>
</protein>
<dbReference type="AlphaFoldDB" id="A0AAD5H315"/>
<dbReference type="SUPFAM" id="SSF56112">
    <property type="entry name" value="Protein kinase-like (PK-like)"/>
    <property type="match status" value="1"/>
</dbReference>
<dbReference type="EMBL" id="JADXDR010000148">
    <property type="protein sequence ID" value="KAI7837577.1"/>
    <property type="molecule type" value="Genomic_DNA"/>
</dbReference>
<comment type="caution">
    <text evidence="2">The sequence shown here is derived from an EMBL/GenBank/DDBJ whole genome shotgun (WGS) entry which is preliminary data.</text>
</comment>
<organism evidence="2 3">
    <name type="scientific">Chlorella ohadii</name>
    <dbReference type="NCBI Taxonomy" id="2649997"/>
    <lineage>
        <taxon>Eukaryota</taxon>
        <taxon>Viridiplantae</taxon>
        <taxon>Chlorophyta</taxon>
        <taxon>core chlorophytes</taxon>
        <taxon>Trebouxiophyceae</taxon>
        <taxon>Chlorellales</taxon>
        <taxon>Chlorellaceae</taxon>
        <taxon>Chlorella clade</taxon>
        <taxon>Chlorella</taxon>
    </lineage>
</organism>
<sequence length="961" mass="102871">MLVEKGVLVELPPDHIRWLIENRTVERYRGGEAAVYVVRWKRWEAPGKPVPIADGAIMAIKVYCNSDDEANVLNESELRLQVYFGQSLVRQEVFNLDILRNAGCADSIPRVVGVFQHPGSLRDNDQPLFGYVMDYYEHGSLAQFLERTCHRLMPESMFASFFSPMQLADPSRAQLTAHLDCLDVKDSWNQRHIAATWLWGCMASQHYLVDETADVFSTNICMLELWGVTEGAPMPLKEIAMCLRVDSNRPMGVTLLRALCTAMLKRHALRSTCGFAPRICRELPLSWLMLWAILLGCDDFHSRKEMDSGRHHRRPSVADMADVAARLKAVAAQMEALQGGIAEQTLEAPAGAALVQECVQLYNRLAALTRLDDPALLPADSSLCWVATRFLQQQHPLVAALKRQGALPLGSKGEQTIEQLCYRRRGFQSALVAAEIEAKWVGHEQSIAAMVDAETRKLQAICKEYRECQLEMLRLVPDDSPAARMLRSRQVPPELRSFMEGLPPLPPPAEQPQPASTEAPPPVADAVGAPAASAQLPAAAVNPAAAAVQPPDSTCAAPAAAPTQASLHPAAPAMQLAAAPPPLAFQALVPQPALPPAPGVQQVAVVPAAPASHFALAPAGAAAIAPPPPAALLAQLGVQLPPQPALEWLGLTQPVQLAAGQPTPGSQPCCSPQYQQQALAGQVPGGVQTVAGVASPCRPASPALSMVPALVGANWPYELSAAFAFGPSQRQQLGPAVPPSFLLDYSSPSLQAHIAAAGAAALGFGAASTPAAALCQPASPTKKRRLELGSSTSRAAVAAAASPVAPPLPRPRAYWDLFAEPAPTAGGQPALPPAQLPEWLRLLKEGRTLQPEVAAQLDTWACALSSKGQRMAAAVAAGLRLQPNPNLSYKKQDVEQYATALGSLVTSEHPPAGLDAQYARFRPIDTAGKLAWFLGWWASKERKGPHIPGLDMHRRCSSGSW</sequence>
<dbReference type="InterPro" id="IPR011009">
    <property type="entry name" value="Kinase-like_dom_sf"/>
</dbReference>
<evidence type="ECO:0000256" key="1">
    <source>
        <dbReference type="SAM" id="MobiDB-lite"/>
    </source>
</evidence>
<name>A0AAD5H315_9CHLO</name>
<evidence type="ECO:0000313" key="3">
    <source>
        <dbReference type="Proteomes" id="UP001205105"/>
    </source>
</evidence>
<reference evidence="2" key="1">
    <citation type="submission" date="2020-11" db="EMBL/GenBank/DDBJ databases">
        <title>Chlorella ohadii genome sequencing and assembly.</title>
        <authorList>
            <person name="Murik O."/>
            <person name="Treves H."/>
            <person name="Kedem I."/>
            <person name="Shotland Y."/>
            <person name="Kaplan A."/>
        </authorList>
    </citation>
    <scope>NUCLEOTIDE SEQUENCE</scope>
    <source>
        <strain evidence="2">1</strain>
    </source>
</reference>
<gene>
    <name evidence="2" type="ORF">COHA_008590</name>
</gene>
<feature type="compositionally biased region" description="Low complexity" evidence="1">
    <location>
        <begin position="512"/>
        <end position="530"/>
    </location>
</feature>
<feature type="region of interest" description="Disordered" evidence="1">
    <location>
        <begin position="496"/>
        <end position="530"/>
    </location>
</feature>
<accession>A0AAD5H315</accession>